<evidence type="ECO:0000313" key="4">
    <source>
        <dbReference type="Proteomes" id="UP001055580"/>
    </source>
</evidence>
<dbReference type="Pfam" id="PF13487">
    <property type="entry name" value="HD_5"/>
    <property type="match status" value="1"/>
</dbReference>
<dbReference type="InterPro" id="IPR006675">
    <property type="entry name" value="HDIG_dom"/>
</dbReference>
<feature type="domain" description="HD" evidence="1">
    <location>
        <begin position="113"/>
        <end position="236"/>
    </location>
</feature>
<dbReference type="Gene3D" id="1.10.3210.10">
    <property type="entry name" value="Hypothetical protein af1432"/>
    <property type="match status" value="1"/>
</dbReference>
<proteinExistence type="predicted"/>
<dbReference type="CDD" id="cd00077">
    <property type="entry name" value="HDc"/>
    <property type="match status" value="1"/>
</dbReference>
<evidence type="ECO:0000313" key="3">
    <source>
        <dbReference type="EMBL" id="URW74681.1"/>
    </source>
</evidence>
<evidence type="ECO:0000259" key="2">
    <source>
        <dbReference type="PROSITE" id="PS51832"/>
    </source>
</evidence>
<dbReference type="PROSITE" id="PS51832">
    <property type="entry name" value="HD_GYP"/>
    <property type="match status" value="1"/>
</dbReference>
<protein>
    <submittedName>
        <fullName evidence="3">HD-GYP domain-containing protein</fullName>
    </submittedName>
</protein>
<dbReference type="Proteomes" id="UP001055580">
    <property type="component" value="Chromosome"/>
</dbReference>
<gene>
    <name evidence="3" type="ORF">M9980_08835</name>
</gene>
<dbReference type="InterPro" id="IPR003607">
    <property type="entry name" value="HD/PDEase_dom"/>
</dbReference>
<name>A0ABY4TQL0_9SPHN</name>
<keyword evidence="4" id="KW-1185">Reference proteome</keyword>
<reference evidence="3" key="1">
    <citation type="submission" date="2022-05" db="EMBL/GenBank/DDBJ databases">
        <title>Sphingomonas sp. strain RMG20 Genome sequencing and assembly.</title>
        <authorList>
            <person name="Kim I."/>
        </authorList>
    </citation>
    <scope>NUCLEOTIDE SEQUENCE</scope>
    <source>
        <strain evidence="3">RMG20</strain>
    </source>
</reference>
<dbReference type="SUPFAM" id="SSF109604">
    <property type="entry name" value="HD-domain/PDEase-like"/>
    <property type="match status" value="1"/>
</dbReference>
<accession>A0ABY4TQL0</accession>
<dbReference type="EMBL" id="CP098401">
    <property type="protein sequence ID" value="URW74681.1"/>
    <property type="molecule type" value="Genomic_DNA"/>
</dbReference>
<feature type="domain" description="HD-GYP" evidence="2">
    <location>
        <begin position="89"/>
        <end position="286"/>
    </location>
</feature>
<dbReference type="PANTHER" id="PTHR43155">
    <property type="entry name" value="CYCLIC DI-GMP PHOSPHODIESTERASE PA4108-RELATED"/>
    <property type="match status" value="1"/>
</dbReference>
<sequence>MHISSDAEPGAIDADTAIFTAADWAGTRPRTRTIAALLPRLGRKPKQTKRILLEGKIAEARRTLAYAFEEIRFEPSLDVAALSAAADTLASAMSLDARMMLSLTRLRSRHEYTYVHSIGVSALMMAIARLLGYDAARVRTMGLAGLLHDIGKLHVPLEVLNKVDRLTAHEWSRIQSHSERGGQLLACIDGLDPVVIDVARHHHERVNGTGYPDKLAGTDISEEARIAAVCDVYDALTSSRSYKAAWTPAQALGWMHTSEGHFDRRILRALRTLIGAFPAGSLVRLQSGKLGVVIDDPESAATQPLVLVSYCTLARRAVSPQVRNTAADPIVAIEEASAWPGAVAG</sequence>
<dbReference type="InterPro" id="IPR006674">
    <property type="entry name" value="HD_domain"/>
</dbReference>
<dbReference type="NCBIfam" id="TIGR00277">
    <property type="entry name" value="HDIG"/>
    <property type="match status" value="1"/>
</dbReference>
<evidence type="ECO:0000259" key="1">
    <source>
        <dbReference type="PROSITE" id="PS51831"/>
    </source>
</evidence>
<dbReference type="InterPro" id="IPR037522">
    <property type="entry name" value="HD_GYP_dom"/>
</dbReference>
<dbReference type="PANTHER" id="PTHR43155:SF2">
    <property type="entry name" value="CYCLIC DI-GMP PHOSPHODIESTERASE PA4108"/>
    <property type="match status" value="1"/>
</dbReference>
<dbReference type="PROSITE" id="PS51831">
    <property type="entry name" value="HD"/>
    <property type="match status" value="1"/>
</dbReference>
<organism evidence="3 4">
    <name type="scientific">Sphingomonas donggukensis</name>
    <dbReference type="NCBI Taxonomy" id="2949093"/>
    <lineage>
        <taxon>Bacteria</taxon>
        <taxon>Pseudomonadati</taxon>
        <taxon>Pseudomonadota</taxon>
        <taxon>Alphaproteobacteria</taxon>
        <taxon>Sphingomonadales</taxon>
        <taxon>Sphingomonadaceae</taxon>
        <taxon>Sphingomonas</taxon>
    </lineage>
</organism>
<dbReference type="RefSeq" id="WP_250749425.1">
    <property type="nucleotide sequence ID" value="NZ_CP098401.1"/>
</dbReference>
<dbReference type="SMART" id="SM00471">
    <property type="entry name" value="HDc"/>
    <property type="match status" value="1"/>
</dbReference>